<keyword evidence="2" id="KW-1185">Reference proteome</keyword>
<dbReference type="EMBL" id="JALJZS010000001">
    <property type="protein sequence ID" value="MCP1997581.1"/>
    <property type="molecule type" value="Genomic_DNA"/>
</dbReference>
<protein>
    <submittedName>
        <fullName evidence="1">Uncharacterized protein</fullName>
    </submittedName>
</protein>
<proteinExistence type="predicted"/>
<organism evidence="1 2">
    <name type="scientific">Nitrobacter winogradskyi</name>
    <name type="common">Nitrobacter agilis</name>
    <dbReference type="NCBI Taxonomy" id="913"/>
    <lineage>
        <taxon>Bacteria</taxon>
        <taxon>Pseudomonadati</taxon>
        <taxon>Pseudomonadota</taxon>
        <taxon>Alphaproteobacteria</taxon>
        <taxon>Hyphomicrobiales</taxon>
        <taxon>Nitrobacteraceae</taxon>
        <taxon>Nitrobacter</taxon>
    </lineage>
</organism>
<evidence type="ECO:0000313" key="1">
    <source>
        <dbReference type="EMBL" id="MCP1997581.1"/>
    </source>
</evidence>
<reference evidence="1" key="1">
    <citation type="submission" date="2022-03" db="EMBL/GenBank/DDBJ databases">
        <title>Interactions between chemoautotrophic and heterotrophic bacteria.</title>
        <authorList>
            <person name="Santoro A."/>
        </authorList>
    </citation>
    <scope>NUCLEOTIDE SEQUENCE</scope>
    <source>
        <strain evidence="1">Nb-106</strain>
    </source>
</reference>
<sequence>MSNTPITPTEHPGEAKPVAQDNTRNTKPLPEAPKQKYPVIVW</sequence>
<gene>
    <name evidence="1" type="ORF">J2S34_000003</name>
</gene>
<comment type="caution">
    <text evidence="1">The sequence shown here is derived from an EMBL/GenBank/DDBJ whole genome shotgun (WGS) entry which is preliminary data.</text>
</comment>
<evidence type="ECO:0000313" key="2">
    <source>
        <dbReference type="Proteomes" id="UP001205486"/>
    </source>
</evidence>
<dbReference type="Proteomes" id="UP001205486">
    <property type="component" value="Unassembled WGS sequence"/>
</dbReference>
<accession>A0ACC6AD37</accession>
<name>A0ACC6AD37_NITWI</name>